<proteinExistence type="predicted"/>
<accession>A0ACD5T7P9</accession>
<reference evidence="1" key="2">
    <citation type="submission" date="2025-09" db="UniProtKB">
        <authorList>
            <consortium name="EnsemblPlants"/>
        </authorList>
    </citation>
    <scope>IDENTIFICATION</scope>
</reference>
<evidence type="ECO:0000313" key="1">
    <source>
        <dbReference type="EnsemblPlants" id="AVESA.00010b.r2.1AG0006260.1.CDS"/>
    </source>
</evidence>
<dbReference type="EnsemblPlants" id="AVESA.00010b.r2.1AG0006260.1">
    <property type="protein sequence ID" value="AVESA.00010b.r2.1AG0006260.1.CDS"/>
    <property type="gene ID" value="AVESA.00010b.r2.1AG0006260"/>
</dbReference>
<protein>
    <submittedName>
        <fullName evidence="1">Uncharacterized protein</fullName>
    </submittedName>
</protein>
<dbReference type="Proteomes" id="UP001732700">
    <property type="component" value="Chromosome 1A"/>
</dbReference>
<evidence type="ECO:0000313" key="2">
    <source>
        <dbReference type="Proteomes" id="UP001732700"/>
    </source>
</evidence>
<name>A0ACD5T7P9_AVESA</name>
<reference evidence="1" key="1">
    <citation type="submission" date="2021-05" db="EMBL/GenBank/DDBJ databases">
        <authorList>
            <person name="Scholz U."/>
            <person name="Mascher M."/>
            <person name="Fiebig A."/>
        </authorList>
    </citation>
    <scope>NUCLEOTIDE SEQUENCE [LARGE SCALE GENOMIC DNA]</scope>
</reference>
<keyword evidence="2" id="KW-1185">Reference proteome</keyword>
<sequence>MEHQLGGNDSGSVGDGMSIFGQSIDVRRRSKLRRRATHKNISYDAVDVARISLDWLHPRPGLATAEKEKERPAATAAKKQVDGKLARSRRPELQGTRGSGRRASGLVVDVNVEAPGAGAGAITPRQSSSGGATYAEVMQELDRVKRELRELQREVKAARGAEGGALLALAPVSASPSSTTTTSSGSIKRLDVDHGNGQHGAAEVTCGVKERDAGEAANEPPEVAFEFPGAGREAEERAQRRTARATVPREGATRGRASVSSDLEAWLTAASSESDEGHEYSSSLGSVPMARRHGRDDSCPSLQAAEAELDMARAELESFKEESQQFTAPMMRARAEAARIAEEIGRLEGQEKKARAQVRQLDAVLREAKSQLAAVTAADEMAGEILSELKAALRRVDEETEAAEKEKALTEQENGCAIADAESVGAEIAASEQRIRASVRELEAAREAEAAATEKLMDAVECARWARTSTVSLRSGNVTIPRFEYEYLAGRAEVVRAVADKKVAAAEAWVEARRAGEKEMIMRTEAIERELRETDGAAAEAQAAVNDEEQQRPRETLQRALTKRPVRAAKSSSAATSRRKTMAAAVLSASSSPLRRNPRAPPSISNENKKMRSVHSRRQEEQDTVSICTSVRVFFTSTMYICRVTELYKYNYKEEQTPFRHESFSIDTSISNMNEYK</sequence>
<organism evidence="1 2">
    <name type="scientific">Avena sativa</name>
    <name type="common">Oat</name>
    <dbReference type="NCBI Taxonomy" id="4498"/>
    <lineage>
        <taxon>Eukaryota</taxon>
        <taxon>Viridiplantae</taxon>
        <taxon>Streptophyta</taxon>
        <taxon>Embryophyta</taxon>
        <taxon>Tracheophyta</taxon>
        <taxon>Spermatophyta</taxon>
        <taxon>Magnoliopsida</taxon>
        <taxon>Liliopsida</taxon>
        <taxon>Poales</taxon>
        <taxon>Poaceae</taxon>
        <taxon>BOP clade</taxon>
        <taxon>Pooideae</taxon>
        <taxon>Poodae</taxon>
        <taxon>Poeae</taxon>
        <taxon>Poeae Chloroplast Group 1 (Aveneae type)</taxon>
        <taxon>Aveninae</taxon>
        <taxon>Avena</taxon>
    </lineage>
</organism>